<evidence type="ECO:0000313" key="7">
    <source>
        <dbReference type="Proteomes" id="UP000290759"/>
    </source>
</evidence>
<feature type="binding site" evidence="4">
    <location>
        <position position="219"/>
    </location>
    <ligand>
        <name>substrate</name>
    </ligand>
</feature>
<dbReference type="PANTHER" id="PTHR43103:SF3">
    <property type="entry name" value="ADP-L-GLYCERO-D-MANNO-HEPTOSE-6-EPIMERASE"/>
    <property type="match status" value="1"/>
</dbReference>
<feature type="binding site" evidence="4">
    <location>
        <begin position="72"/>
        <end position="76"/>
    </location>
    <ligand>
        <name>NADP(+)</name>
        <dbReference type="ChEBI" id="CHEBI:58349"/>
    </ligand>
</feature>
<comment type="pathway">
    <text evidence="4">Nucleotide-sugar biosynthesis; ADP-L-glycero-beta-D-manno-heptose biosynthesis; ADP-L-glycero-beta-D-manno-heptose from D-glycero-beta-D-manno-heptose 7-phosphate: step 4/4.</text>
</comment>
<evidence type="ECO:0000259" key="5">
    <source>
        <dbReference type="Pfam" id="PF01370"/>
    </source>
</evidence>
<dbReference type="SUPFAM" id="SSF51735">
    <property type="entry name" value="NAD(P)-binding Rossmann-fold domains"/>
    <property type="match status" value="1"/>
</dbReference>
<feature type="binding site" evidence="4">
    <location>
        <position position="173"/>
    </location>
    <ligand>
        <name>substrate</name>
    </ligand>
</feature>
<dbReference type="AlphaFoldDB" id="A0A4Q2U9K5"/>
<gene>
    <name evidence="6" type="primary">rfaD</name>
    <name evidence="4" type="synonym">hldD</name>
    <name evidence="6" type="ORF">D3273_04580</name>
</gene>
<reference evidence="6 7" key="1">
    <citation type="submission" date="2018-12" db="EMBL/GenBank/DDBJ databases">
        <authorList>
            <person name="Grouzdev D.S."/>
            <person name="Krutkina M.S."/>
        </authorList>
    </citation>
    <scope>NUCLEOTIDE SEQUENCE [LARGE SCALE GENOMIC DNA]</scope>
    <source>
        <strain evidence="6 7">RmlP026</strain>
    </source>
</reference>
<feature type="binding site" evidence="4">
    <location>
        <position position="89"/>
    </location>
    <ligand>
        <name>NADP(+)</name>
        <dbReference type="ChEBI" id="CHEBI:58349"/>
    </ligand>
</feature>
<feature type="binding site" evidence="4">
    <location>
        <position position="174"/>
    </location>
    <ligand>
        <name>NADP(+)</name>
        <dbReference type="ChEBI" id="CHEBI:58349"/>
    </ligand>
</feature>
<comment type="catalytic activity">
    <reaction evidence="4">
        <text>ADP-D-glycero-beta-D-manno-heptose = ADP-L-glycero-beta-D-manno-heptose</text>
        <dbReference type="Rhea" id="RHEA:17577"/>
        <dbReference type="ChEBI" id="CHEBI:59967"/>
        <dbReference type="ChEBI" id="CHEBI:61506"/>
        <dbReference type="EC" id="5.1.3.20"/>
    </reaction>
</comment>
<dbReference type="EMBL" id="QYBB01000003">
    <property type="protein sequence ID" value="RYC33152.1"/>
    <property type="molecule type" value="Genomic_DNA"/>
</dbReference>
<dbReference type="Pfam" id="PF01370">
    <property type="entry name" value="Epimerase"/>
    <property type="match status" value="1"/>
</dbReference>
<dbReference type="NCBIfam" id="TIGR02197">
    <property type="entry name" value="heptose_epim"/>
    <property type="match status" value="1"/>
</dbReference>
<dbReference type="Gene3D" id="3.90.25.10">
    <property type="entry name" value="UDP-galactose 4-epimerase, domain 1"/>
    <property type="match status" value="1"/>
</dbReference>
<feature type="domain" description="NAD-dependent epimerase/dehydratase" evidence="5">
    <location>
        <begin position="2"/>
        <end position="247"/>
    </location>
</feature>
<keyword evidence="1 4" id="KW-0521">NADP</keyword>
<comment type="caution">
    <text evidence="6">The sequence shown here is derived from an EMBL/GenBank/DDBJ whole genome shotgun (WGS) entry which is preliminary data.</text>
</comment>
<feature type="active site" description="Proton acceptor" evidence="4">
    <location>
        <position position="142"/>
    </location>
</feature>
<name>A0A4Q2U9K5_9HYPH</name>
<feature type="binding site" evidence="4">
    <location>
        <position position="38"/>
    </location>
    <ligand>
        <name>NADP(+)</name>
        <dbReference type="ChEBI" id="CHEBI:58349"/>
    </ligand>
</feature>
<comment type="domain">
    <text evidence="4">Contains a large N-terminal NADP-binding domain, and a smaller C-terminal substrate-binding domain.</text>
</comment>
<dbReference type="Gene3D" id="3.40.50.720">
    <property type="entry name" value="NAD(P)-binding Rossmann-like Domain"/>
    <property type="match status" value="1"/>
</dbReference>
<comment type="caution">
    <text evidence="4">Lacks conserved residue(s) required for the propagation of feature annotation.</text>
</comment>
<dbReference type="PANTHER" id="PTHR43103">
    <property type="entry name" value="NUCLEOSIDE-DIPHOSPHATE-SUGAR EPIMERASE"/>
    <property type="match status" value="1"/>
</dbReference>
<feature type="binding site" evidence="4">
    <location>
        <position position="146"/>
    </location>
    <ligand>
        <name>NADP(+)</name>
        <dbReference type="ChEBI" id="CHEBI:58349"/>
    </ligand>
</feature>
<dbReference type="RefSeq" id="WP_129223961.1">
    <property type="nucleotide sequence ID" value="NZ_QYBB01000003.1"/>
</dbReference>
<sequence length="326" mass="35437">MILVTGGAGFIGSNICADLEAAGRRDIAVADTLGHDGKWRNLAKRNLRDIVFPGEIEGWLAGRPRLDAVIHMGADSSTTATDGDHIAANNFRLSTRLWSWCAATGTPFVYASSAATYGDGTLGFDDDASAGALAQLRPLNLYGWSKHLFDRWAVERAAEGHAPPQWAGLKFFNVFGPNEGHKGDMRSLVAKTAKRIAAGDTITLFRSHRDGIADGEQRRDFVSVKDCCAAVSWLLDNPRVSGLFNLGTGRARSFRDLILATGAALGVEVSVDYADMPDAIRGQYQYFTEARMEKLRAAGFQRPFATLEVSVADYVCNHLMAADEYR</sequence>
<feature type="binding site" evidence="4">
    <location>
        <position position="191"/>
    </location>
    <ligand>
        <name>substrate</name>
    </ligand>
</feature>
<evidence type="ECO:0000256" key="3">
    <source>
        <dbReference type="ARBA" id="ARBA00023277"/>
    </source>
</evidence>
<comment type="subunit">
    <text evidence="4">Homopentamer.</text>
</comment>
<feature type="binding site" evidence="4">
    <location>
        <begin position="10"/>
        <end position="11"/>
    </location>
    <ligand>
        <name>NADP(+)</name>
        <dbReference type="ChEBI" id="CHEBI:58349"/>
    </ligand>
</feature>
<keyword evidence="7" id="KW-1185">Reference proteome</keyword>
<dbReference type="InterPro" id="IPR011912">
    <property type="entry name" value="Heptose_epim"/>
</dbReference>
<keyword evidence="2 4" id="KW-0413">Isomerase</keyword>
<dbReference type="GO" id="GO:0050661">
    <property type="term" value="F:NADP binding"/>
    <property type="evidence" value="ECO:0007669"/>
    <property type="project" value="InterPro"/>
</dbReference>
<feature type="binding site" evidence="4">
    <location>
        <begin position="31"/>
        <end position="32"/>
    </location>
    <ligand>
        <name>NADP(+)</name>
        <dbReference type="ChEBI" id="CHEBI:58349"/>
    </ligand>
</feature>
<feature type="binding site" evidence="4">
    <location>
        <position position="284"/>
    </location>
    <ligand>
        <name>substrate</name>
    </ligand>
</feature>
<protein>
    <recommendedName>
        <fullName evidence="4">ADP-L-glycero-D-manno-heptose-6-epimerase</fullName>
        <ecNumber evidence="4">5.1.3.20</ecNumber>
    </recommendedName>
    <alternativeName>
        <fullName evidence="4">ADP-L-glycero-beta-D-manno-heptose-6-epimerase</fullName>
        <shortName evidence="4">ADP-glyceromanno-heptose 6-epimerase</shortName>
        <shortName evidence="4">ADP-hep 6-epimerase</shortName>
        <shortName evidence="4">AGME</shortName>
    </alternativeName>
</protein>
<dbReference type="InterPro" id="IPR001509">
    <property type="entry name" value="Epimerase_deHydtase"/>
</dbReference>
<comment type="function">
    <text evidence="4">Catalyzes the interconversion between ADP-D-glycero-beta-D-manno-heptose and ADP-L-glycero-beta-D-manno-heptose via an epimerization at carbon 6 of the heptose.</text>
</comment>
<dbReference type="UniPathway" id="UPA00356">
    <property type="reaction ID" value="UER00440"/>
</dbReference>
<dbReference type="CDD" id="cd05248">
    <property type="entry name" value="ADP_GME_SDR_e"/>
    <property type="match status" value="1"/>
</dbReference>
<proteinExistence type="inferred from homology"/>
<dbReference type="GO" id="GO:0097171">
    <property type="term" value="P:ADP-L-glycero-beta-D-manno-heptose biosynthetic process"/>
    <property type="evidence" value="ECO:0007669"/>
    <property type="project" value="UniProtKB-UniPathway"/>
</dbReference>
<evidence type="ECO:0000313" key="6">
    <source>
        <dbReference type="EMBL" id="RYC33152.1"/>
    </source>
</evidence>
<accession>A0A4Q2U9K5</accession>
<reference evidence="6 7" key="2">
    <citation type="submission" date="2019-02" db="EMBL/GenBank/DDBJ databases">
        <title>'Lichenibacterium ramalinii' gen. nov. sp. nov., 'Lichenibacterium minor' gen. nov. sp. nov.</title>
        <authorList>
            <person name="Pankratov T."/>
        </authorList>
    </citation>
    <scope>NUCLEOTIDE SEQUENCE [LARGE SCALE GENOMIC DNA]</scope>
    <source>
        <strain evidence="6 7">RmlP026</strain>
    </source>
</reference>
<evidence type="ECO:0000256" key="4">
    <source>
        <dbReference type="HAMAP-Rule" id="MF_01601"/>
    </source>
</evidence>
<feature type="binding site" evidence="4">
    <location>
        <position position="182"/>
    </location>
    <ligand>
        <name>NADP(+)</name>
        <dbReference type="ChEBI" id="CHEBI:58349"/>
    </ligand>
</feature>
<dbReference type="GO" id="GO:0005975">
    <property type="term" value="P:carbohydrate metabolic process"/>
    <property type="evidence" value="ECO:0007669"/>
    <property type="project" value="UniProtKB-UniRule"/>
</dbReference>
<dbReference type="HAMAP" id="MF_01601">
    <property type="entry name" value="Heptose_epimerase"/>
    <property type="match status" value="1"/>
</dbReference>
<feature type="active site" description="Proton acceptor" evidence="4">
    <location>
        <position position="182"/>
    </location>
</feature>
<comment type="similarity">
    <text evidence="4">Belongs to the NAD(P)-dependent epimerase/dehydratase family. HldD subfamily.</text>
</comment>
<evidence type="ECO:0000256" key="1">
    <source>
        <dbReference type="ARBA" id="ARBA00022857"/>
    </source>
</evidence>
<evidence type="ECO:0000256" key="2">
    <source>
        <dbReference type="ARBA" id="ARBA00023235"/>
    </source>
</evidence>
<dbReference type="InterPro" id="IPR036291">
    <property type="entry name" value="NAD(P)-bd_dom_sf"/>
</dbReference>
<feature type="binding site" evidence="4">
    <location>
        <begin position="205"/>
        <end position="208"/>
    </location>
    <ligand>
        <name>substrate</name>
    </ligand>
</feature>
<feature type="binding site" evidence="4">
    <location>
        <position position="184"/>
    </location>
    <ligand>
        <name>substrate</name>
    </ligand>
</feature>
<dbReference type="EC" id="5.1.3.20" evidence="4"/>
<dbReference type="OrthoDB" id="9801785at2"/>
<dbReference type="Proteomes" id="UP000290759">
    <property type="component" value="Unassembled WGS sequence"/>
</dbReference>
<keyword evidence="3 4" id="KW-0119">Carbohydrate metabolism</keyword>
<comment type="cofactor">
    <cofactor evidence="4">
        <name>NADP(+)</name>
        <dbReference type="ChEBI" id="CHEBI:58349"/>
    </cofactor>
    <text evidence="4">Binds 1 NADP(+) per subunit.</text>
</comment>
<dbReference type="GO" id="GO:0008712">
    <property type="term" value="F:ADP-glyceromanno-heptose 6-epimerase activity"/>
    <property type="evidence" value="ECO:0007669"/>
    <property type="project" value="UniProtKB-UniRule"/>
</dbReference>
<organism evidence="6 7">
    <name type="scientific">Lichenibacterium minor</name>
    <dbReference type="NCBI Taxonomy" id="2316528"/>
    <lineage>
        <taxon>Bacteria</taxon>
        <taxon>Pseudomonadati</taxon>
        <taxon>Pseudomonadota</taxon>
        <taxon>Alphaproteobacteria</taxon>
        <taxon>Hyphomicrobiales</taxon>
        <taxon>Lichenihabitantaceae</taxon>
        <taxon>Lichenibacterium</taxon>
    </lineage>
</organism>